<feature type="region of interest" description="Disordered" evidence="1">
    <location>
        <begin position="1"/>
        <end position="152"/>
    </location>
</feature>
<dbReference type="Proteomes" id="UP000054845">
    <property type="component" value="Unassembled WGS sequence"/>
</dbReference>
<dbReference type="AlphaFoldDB" id="A0A0P1BI66"/>
<feature type="compositionally biased region" description="Polar residues" evidence="1">
    <location>
        <begin position="583"/>
        <end position="610"/>
    </location>
</feature>
<name>A0A0P1BI66_9BASI</name>
<dbReference type="OrthoDB" id="9995831at2759"/>
<evidence type="ECO:0000256" key="1">
    <source>
        <dbReference type="SAM" id="MobiDB-lite"/>
    </source>
</evidence>
<protein>
    <submittedName>
        <fullName evidence="2">Uncharacterized protein</fullName>
    </submittedName>
</protein>
<evidence type="ECO:0000313" key="3">
    <source>
        <dbReference type="Proteomes" id="UP000054845"/>
    </source>
</evidence>
<feature type="region of interest" description="Disordered" evidence="1">
    <location>
        <begin position="315"/>
        <end position="391"/>
    </location>
</feature>
<feature type="compositionally biased region" description="Polar residues" evidence="1">
    <location>
        <begin position="687"/>
        <end position="702"/>
    </location>
</feature>
<keyword evidence="3" id="KW-1185">Reference proteome</keyword>
<accession>A0A0P1BI66</accession>
<evidence type="ECO:0000313" key="2">
    <source>
        <dbReference type="EMBL" id="CEH15519.1"/>
    </source>
</evidence>
<feature type="compositionally biased region" description="Polar residues" evidence="1">
    <location>
        <begin position="110"/>
        <end position="129"/>
    </location>
</feature>
<feature type="compositionally biased region" description="Polar residues" evidence="1">
    <location>
        <begin position="56"/>
        <end position="75"/>
    </location>
</feature>
<feature type="region of interest" description="Disordered" evidence="1">
    <location>
        <begin position="257"/>
        <end position="276"/>
    </location>
</feature>
<feature type="region of interest" description="Disordered" evidence="1">
    <location>
        <begin position="668"/>
        <end position="732"/>
    </location>
</feature>
<feature type="region of interest" description="Disordered" evidence="1">
    <location>
        <begin position="580"/>
        <end position="630"/>
    </location>
</feature>
<reference evidence="2 3" key="1">
    <citation type="submission" date="2014-09" db="EMBL/GenBank/DDBJ databases">
        <authorList>
            <person name="Magalhaes I.L.F."/>
            <person name="Oliveira U."/>
            <person name="Santos F.R."/>
            <person name="Vidigal T.H.D.A."/>
            <person name="Brescovit A.D."/>
            <person name="Santos A.J."/>
        </authorList>
    </citation>
    <scope>NUCLEOTIDE SEQUENCE [LARGE SCALE GENOMIC DNA]</scope>
</reference>
<feature type="compositionally biased region" description="Low complexity" evidence="1">
    <location>
        <begin position="348"/>
        <end position="367"/>
    </location>
</feature>
<sequence>MSAPTVPFPRGAATPASEEHGKGMHIDIPGEGGQGKGDKSQSGGTWSRHHRPPNPTSDSYFPSSASGHPSKTPKASSVYGHSRGTSASGNASHATAPPATTPSKGVGHSMSLSLSSVKGGQDPQPSSAHPQHGMPHDFAPYEGHFSHGPPSPSTLTDIILGLHSTLYGGKRSADEVRQMVQHYYEYDALFESPLLAAVGREQIANQFIMAFALPGMDVTSELRDVICSDFEFDGTRAGIIDQTISVTFLPSLFGSAPPKSTARTPAPGATSHAAHSSLTPHPFLNYASGSSAYPAPNNDGSSSIFSRFGFGGGGAAKSGPHSPVTPYSLWGSSRPHTPGPGHSIRPMSSGPGSSAPHSAHPWHARASTPPSVNGDYDEDEQYSYGDAEGDGVTTVMHRPTQPAVVPHWSHEGLGRSTVSSFVWGLFHPRQVLRHLCTIQLRLMSRLEFNDAGRIVRHEDTWGLREAIEGTIPFVGLFYAIERRVVGYLCSWAIGKGVRLSDSITKSGRIPQPPRPSSEPGTPWITDKAAAMEHYHRSGADEAARALLLGGHHERKPSSASHHYLLPSAGHTFTGHPHYHTISRSRATSPTRYRFTSSGSTPGSHTVTGTRSRARSLVGSHGSAYPSRAPSHDNLAAWGQIHGVPGVSSATGEYPPDSGARYRDRAARRLEGGRASSTTSAPAGDLPNSHSLAAGTTTDSSGAFLTDKHGSVSGAHTLDSIFQPPPAPDRDEH</sequence>
<dbReference type="EMBL" id="CCYA01000264">
    <property type="protein sequence ID" value="CEH15519.1"/>
    <property type="molecule type" value="Genomic_DNA"/>
</dbReference>
<proteinExistence type="predicted"/>
<organism evidence="2 3">
    <name type="scientific">Ceraceosorus bombacis</name>
    <dbReference type="NCBI Taxonomy" id="401625"/>
    <lineage>
        <taxon>Eukaryota</taxon>
        <taxon>Fungi</taxon>
        <taxon>Dikarya</taxon>
        <taxon>Basidiomycota</taxon>
        <taxon>Ustilaginomycotina</taxon>
        <taxon>Exobasidiomycetes</taxon>
        <taxon>Ceraceosorales</taxon>
        <taxon>Ceraceosoraceae</taxon>
        <taxon>Ceraceosorus</taxon>
    </lineage>
</organism>
<feature type="compositionally biased region" description="Polar residues" evidence="1">
    <location>
        <begin position="83"/>
        <end position="93"/>
    </location>
</feature>